<name>A0A0Q9YR90_9GAMM</name>
<evidence type="ECO:0000313" key="3">
    <source>
        <dbReference type="Proteomes" id="UP000051497"/>
    </source>
</evidence>
<gene>
    <name evidence="1" type="ORF">HT99x_00847</name>
    <name evidence="2" type="ORF">HT99x_013110</name>
</gene>
<accession>A0A0Q9YR90</accession>
<dbReference type="RefSeq" id="WP_075065475.1">
    <property type="nucleotide sequence ID" value="NZ_LKAJ02000001.1"/>
</dbReference>
<dbReference type="Proteomes" id="UP000051497">
    <property type="component" value="Unassembled WGS sequence"/>
</dbReference>
<dbReference type="AlphaFoldDB" id="A0A0Q9YR90"/>
<comment type="caution">
    <text evidence="1">The sequence shown here is derived from an EMBL/GenBank/DDBJ whole genome shotgun (WGS) entry which is preliminary data.</text>
</comment>
<keyword evidence="3" id="KW-1185">Reference proteome</keyword>
<dbReference type="InterPro" id="IPR036388">
    <property type="entry name" value="WH-like_DNA-bd_sf"/>
</dbReference>
<organism evidence="1">
    <name type="scientific">Candidatus Berkiella aquae</name>
    <dbReference type="NCBI Taxonomy" id="295108"/>
    <lineage>
        <taxon>Bacteria</taxon>
        <taxon>Pseudomonadati</taxon>
        <taxon>Pseudomonadota</taxon>
        <taxon>Gammaproteobacteria</taxon>
        <taxon>Candidatus Berkiellales</taxon>
        <taxon>Candidatus Berkiellaceae</taxon>
        <taxon>Candidatus Berkiella</taxon>
    </lineage>
</organism>
<dbReference type="Gene3D" id="1.10.10.10">
    <property type="entry name" value="Winged helix-like DNA-binding domain superfamily/Winged helix DNA-binding domain"/>
    <property type="match status" value="1"/>
</dbReference>
<dbReference type="EMBL" id="LKAJ01000002">
    <property type="protein sequence ID" value="KRG22425.1"/>
    <property type="molecule type" value="Genomic_DNA"/>
</dbReference>
<protein>
    <submittedName>
        <fullName evidence="2">Helix-turn-helix domain-containing protein</fullName>
    </submittedName>
</protein>
<evidence type="ECO:0000313" key="2">
    <source>
        <dbReference type="EMBL" id="MCS5712374.1"/>
    </source>
</evidence>
<dbReference type="STRING" id="295108.HT99x_00847"/>
<proteinExistence type="predicted"/>
<reference evidence="2" key="2">
    <citation type="journal article" date="2016" name="Genome Announc.">
        <title>Draft Genome Sequences of Two Novel Amoeba-Resistant Intranuclear Bacteria, 'Candidatus Berkiella cookevillensis' and 'Candidatus Berkiella aquae'.</title>
        <authorList>
            <person name="Mehari Y.T."/>
            <person name="Arivett B.A."/>
            <person name="Farone A.L."/>
            <person name="Gunderson J.H."/>
            <person name="Farone M.B."/>
        </authorList>
    </citation>
    <scope>NUCLEOTIDE SEQUENCE</scope>
    <source>
        <strain evidence="2">HT99</strain>
    </source>
</reference>
<dbReference type="EMBL" id="LKAJ02000001">
    <property type="protein sequence ID" value="MCS5712374.1"/>
    <property type="molecule type" value="Genomic_DNA"/>
</dbReference>
<reference evidence="1" key="1">
    <citation type="submission" date="2015-09" db="EMBL/GenBank/DDBJ databases">
        <title>Draft Genome Sequences of Two Novel Amoeba-resistant Intranuclear Bacteria, Candidatus Berkiella cookevillensis and Candidatus Berkiella aquae.</title>
        <authorList>
            <person name="Mehari Y.T."/>
            <person name="Arivett B.A."/>
            <person name="Farone A.L."/>
            <person name="Gunderson J.H."/>
            <person name="Farone M.B."/>
        </authorList>
    </citation>
    <scope>NUCLEOTIDE SEQUENCE [LARGE SCALE GENOMIC DNA]</scope>
    <source>
        <strain evidence="1">HT99</strain>
    </source>
</reference>
<reference evidence="2" key="3">
    <citation type="submission" date="2021-06" db="EMBL/GenBank/DDBJ databases">
        <title>Genomic Description and Analysis of Intracellular Bacteria, Candidatus Berkiella cookevillensis and Candidatus Berkiella aquae.</title>
        <authorList>
            <person name="Kidane D.T."/>
            <person name="Mehari Y.T."/>
            <person name="Rice F.C."/>
            <person name="Arivett B.A."/>
            <person name="Farone A.L."/>
            <person name="Berk S.G."/>
            <person name="Farone M.B."/>
        </authorList>
    </citation>
    <scope>NUCLEOTIDE SEQUENCE</scope>
    <source>
        <strain evidence="2">HT99</strain>
    </source>
</reference>
<sequence length="149" mass="17048">MQAYSFSRIISDARQFTRTTTISLAEILFIFSHTQLNEVEKLLWIFLSTHANENFCCTFSYMQLSFCLNLPAEMVHAALKHLIAMGFLDTEGLPDSLTPLKLMKGCRFSVQLPLEGLLALKKTPKISVELSKRKPININLLHNRFNKRS</sequence>
<evidence type="ECO:0000313" key="1">
    <source>
        <dbReference type="EMBL" id="KRG22425.1"/>
    </source>
</evidence>